<accession>A0A8S2GAD2</accession>
<organism evidence="2 4">
    <name type="scientific">Didymodactylos carnosus</name>
    <dbReference type="NCBI Taxonomy" id="1234261"/>
    <lineage>
        <taxon>Eukaryota</taxon>
        <taxon>Metazoa</taxon>
        <taxon>Spiralia</taxon>
        <taxon>Gnathifera</taxon>
        <taxon>Rotifera</taxon>
        <taxon>Eurotatoria</taxon>
        <taxon>Bdelloidea</taxon>
        <taxon>Philodinida</taxon>
        <taxon>Philodinidae</taxon>
        <taxon>Didymodactylos</taxon>
    </lineage>
</organism>
<comment type="caution">
    <text evidence="2">The sequence shown here is derived from an EMBL/GenBank/DDBJ whole genome shotgun (WGS) entry which is preliminary data.</text>
</comment>
<reference evidence="2" key="1">
    <citation type="submission" date="2021-02" db="EMBL/GenBank/DDBJ databases">
        <authorList>
            <person name="Nowell W R."/>
        </authorList>
    </citation>
    <scope>NUCLEOTIDE SEQUENCE</scope>
</reference>
<evidence type="ECO:0000313" key="3">
    <source>
        <dbReference type="EMBL" id="CAF4472695.1"/>
    </source>
</evidence>
<dbReference type="AlphaFoldDB" id="A0A8S2GAD2"/>
<gene>
    <name evidence="2" type="ORF">OVA965_LOCUS44153</name>
    <name evidence="3" type="ORF">TMI583_LOCUS46773</name>
</gene>
<dbReference type="EMBL" id="CAJOBA010088177">
    <property type="protein sequence ID" value="CAF4472695.1"/>
    <property type="molecule type" value="Genomic_DNA"/>
</dbReference>
<sequence length="105" mass="11876">MYEQKEVGQQTKWANGNYQTPWQTDISGPRSNYGQYRSSTHQPLTTGCRPLGLGGYRQYIQPFWTTASSVWQRRRLKSDFAPTTSVGDTTASHLRSRSGFQVVAA</sequence>
<dbReference type="Proteomes" id="UP000682733">
    <property type="component" value="Unassembled WGS sequence"/>
</dbReference>
<proteinExistence type="predicted"/>
<evidence type="ECO:0000256" key="1">
    <source>
        <dbReference type="SAM" id="MobiDB-lite"/>
    </source>
</evidence>
<protein>
    <submittedName>
        <fullName evidence="2">Uncharacterized protein</fullName>
    </submittedName>
</protein>
<evidence type="ECO:0000313" key="2">
    <source>
        <dbReference type="EMBL" id="CAF1638803.1"/>
    </source>
</evidence>
<feature type="compositionally biased region" description="Polar residues" evidence="1">
    <location>
        <begin position="7"/>
        <end position="42"/>
    </location>
</feature>
<name>A0A8S2GAD2_9BILA</name>
<dbReference type="EMBL" id="CAJNOK010061608">
    <property type="protein sequence ID" value="CAF1638803.1"/>
    <property type="molecule type" value="Genomic_DNA"/>
</dbReference>
<dbReference type="Proteomes" id="UP000677228">
    <property type="component" value="Unassembled WGS sequence"/>
</dbReference>
<feature type="region of interest" description="Disordered" evidence="1">
    <location>
        <begin position="1"/>
        <end position="42"/>
    </location>
</feature>
<evidence type="ECO:0000313" key="4">
    <source>
        <dbReference type="Proteomes" id="UP000677228"/>
    </source>
</evidence>